<dbReference type="Gene3D" id="3.30.70.250">
    <property type="entry name" value="Malonyl-CoA ACP transacylase, ACP-binding"/>
    <property type="match status" value="1"/>
</dbReference>
<dbReference type="KEGG" id="asem:NNL22_07805"/>
<feature type="domain" description="Malonyl-CoA:ACP transacylase (MAT)" evidence="8">
    <location>
        <begin position="7"/>
        <end position="297"/>
    </location>
</feature>
<dbReference type="EMBL" id="CP101527">
    <property type="protein sequence ID" value="UZW76807.1"/>
    <property type="molecule type" value="Genomic_DNA"/>
</dbReference>
<gene>
    <name evidence="9" type="primary">fabD</name>
    <name evidence="9" type="ORF">NNL22_07805</name>
</gene>
<feature type="active site" evidence="7">
    <location>
        <position position="92"/>
    </location>
</feature>
<evidence type="ECO:0000313" key="10">
    <source>
        <dbReference type="Proteomes" id="UP001164472"/>
    </source>
</evidence>
<keyword evidence="3 6" id="KW-0808">Transferase</keyword>
<dbReference type="GO" id="GO:0006633">
    <property type="term" value="P:fatty acid biosynthetic process"/>
    <property type="evidence" value="ECO:0007669"/>
    <property type="project" value="TreeGrafter"/>
</dbReference>
<dbReference type="Pfam" id="PF00698">
    <property type="entry name" value="Acyl_transf_1"/>
    <property type="match status" value="1"/>
</dbReference>
<dbReference type="InterPro" id="IPR004410">
    <property type="entry name" value="Malonyl_CoA-ACP_transAc_FabD"/>
</dbReference>
<dbReference type="InterPro" id="IPR001227">
    <property type="entry name" value="Ac_transferase_dom_sf"/>
</dbReference>
<evidence type="ECO:0000256" key="7">
    <source>
        <dbReference type="PIRSR" id="PIRSR000446-1"/>
    </source>
</evidence>
<keyword evidence="4 6" id="KW-0012">Acyltransferase</keyword>
<organism evidence="9 10">
    <name type="scientific">Alkalimarinus sediminis</name>
    <dbReference type="NCBI Taxonomy" id="1632866"/>
    <lineage>
        <taxon>Bacteria</taxon>
        <taxon>Pseudomonadati</taxon>
        <taxon>Pseudomonadota</taxon>
        <taxon>Gammaproteobacteria</taxon>
        <taxon>Alteromonadales</taxon>
        <taxon>Alteromonadaceae</taxon>
        <taxon>Alkalimarinus</taxon>
    </lineage>
</organism>
<evidence type="ECO:0000256" key="1">
    <source>
        <dbReference type="ARBA" id="ARBA00013258"/>
    </source>
</evidence>
<dbReference type="NCBIfam" id="TIGR00128">
    <property type="entry name" value="fabD"/>
    <property type="match status" value="1"/>
</dbReference>
<dbReference type="GO" id="GO:0004314">
    <property type="term" value="F:[acyl-carrier-protein] S-malonyltransferase activity"/>
    <property type="evidence" value="ECO:0007669"/>
    <property type="project" value="UniProtKB-EC"/>
</dbReference>
<dbReference type="PIRSF" id="PIRSF000446">
    <property type="entry name" value="Mct"/>
    <property type="match status" value="1"/>
</dbReference>
<dbReference type="InterPro" id="IPR016035">
    <property type="entry name" value="Acyl_Trfase/lysoPLipase"/>
</dbReference>
<evidence type="ECO:0000256" key="6">
    <source>
        <dbReference type="PIRNR" id="PIRNR000446"/>
    </source>
</evidence>
<dbReference type="SUPFAM" id="SSF55048">
    <property type="entry name" value="Probable ACP-binding domain of malonyl-CoA ACP transacylase"/>
    <property type="match status" value="1"/>
</dbReference>
<dbReference type="InterPro" id="IPR014043">
    <property type="entry name" value="Acyl_transferase_dom"/>
</dbReference>
<dbReference type="InterPro" id="IPR016036">
    <property type="entry name" value="Malonyl_transacylase_ACP-bd"/>
</dbReference>
<evidence type="ECO:0000256" key="4">
    <source>
        <dbReference type="ARBA" id="ARBA00023315"/>
    </source>
</evidence>
<evidence type="ECO:0000313" key="9">
    <source>
        <dbReference type="EMBL" id="UZW76807.1"/>
    </source>
</evidence>
<dbReference type="SMART" id="SM00827">
    <property type="entry name" value="PKS_AT"/>
    <property type="match status" value="1"/>
</dbReference>
<evidence type="ECO:0000256" key="2">
    <source>
        <dbReference type="ARBA" id="ARBA00018953"/>
    </source>
</evidence>
<evidence type="ECO:0000256" key="3">
    <source>
        <dbReference type="ARBA" id="ARBA00022679"/>
    </source>
</evidence>
<protein>
    <recommendedName>
        <fullName evidence="2 6">Malonyl CoA-acyl carrier protein transacylase</fullName>
        <ecNumber evidence="1 6">2.3.1.39</ecNumber>
    </recommendedName>
</protein>
<reference evidence="9" key="1">
    <citation type="submission" date="2022-07" db="EMBL/GenBank/DDBJ databases">
        <title>Alkalimarinus sp. nov., isolated from gut of a Alitta virens.</title>
        <authorList>
            <person name="Yang A.I."/>
            <person name="Shin N.-R."/>
        </authorList>
    </citation>
    <scope>NUCLEOTIDE SEQUENCE</scope>
    <source>
        <strain evidence="9">FA028</strain>
    </source>
</reference>
<keyword evidence="10" id="KW-1185">Reference proteome</keyword>
<dbReference type="PANTHER" id="PTHR42681">
    <property type="entry name" value="MALONYL-COA-ACYL CARRIER PROTEIN TRANSACYLASE, MITOCHONDRIAL"/>
    <property type="match status" value="1"/>
</dbReference>
<dbReference type="PANTHER" id="PTHR42681:SF1">
    <property type="entry name" value="MALONYL-COA-ACYL CARRIER PROTEIN TRANSACYLASE, MITOCHONDRIAL"/>
    <property type="match status" value="1"/>
</dbReference>
<dbReference type="GO" id="GO:0005829">
    <property type="term" value="C:cytosol"/>
    <property type="evidence" value="ECO:0007669"/>
    <property type="project" value="TreeGrafter"/>
</dbReference>
<dbReference type="SUPFAM" id="SSF52151">
    <property type="entry name" value="FabD/lysophospholipase-like"/>
    <property type="match status" value="1"/>
</dbReference>
<dbReference type="Proteomes" id="UP001164472">
    <property type="component" value="Chromosome"/>
</dbReference>
<dbReference type="FunFam" id="3.30.70.250:FF:000001">
    <property type="entry name" value="Malonyl CoA-acyl carrier protein transacylase"/>
    <property type="match status" value="1"/>
</dbReference>
<name>A0A9E8KS13_9ALTE</name>
<dbReference type="Gene3D" id="3.40.366.10">
    <property type="entry name" value="Malonyl-Coenzyme A Acyl Carrier Protein, domain 2"/>
    <property type="match status" value="1"/>
</dbReference>
<comment type="similarity">
    <text evidence="6">Belongs to the fabD family.</text>
</comment>
<dbReference type="AlphaFoldDB" id="A0A9E8KS13"/>
<evidence type="ECO:0000259" key="8">
    <source>
        <dbReference type="SMART" id="SM00827"/>
    </source>
</evidence>
<comment type="catalytic activity">
    <reaction evidence="5 6">
        <text>holo-[ACP] + malonyl-CoA = malonyl-[ACP] + CoA</text>
        <dbReference type="Rhea" id="RHEA:41792"/>
        <dbReference type="Rhea" id="RHEA-COMP:9623"/>
        <dbReference type="Rhea" id="RHEA-COMP:9685"/>
        <dbReference type="ChEBI" id="CHEBI:57287"/>
        <dbReference type="ChEBI" id="CHEBI:57384"/>
        <dbReference type="ChEBI" id="CHEBI:64479"/>
        <dbReference type="ChEBI" id="CHEBI:78449"/>
        <dbReference type="EC" id="2.3.1.39"/>
    </reaction>
</comment>
<dbReference type="RefSeq" id="WP_251811886.1">
    <property type="nucleotide sequence ID" value="NZ_CP101527.1"/>
</dbReference>
<dbReference type="InterPro" id="IPR024925">
    <property type="entry name" value="Malonyl_CoA-ACP_transAc"/>
</dbReference>
<feature type="active site" evidence="7">
    <location>
        <position position="201"/>
    </location>
</feature>
<sequence length="312" mass="32872">MMKTSILFPGQGSQSIGMLSEAYVEFKQVRDSFAEASDVLGFDMWSLITNGPLEELNKTENTQPAVLIASVALYRVWQSLEGSVPSCVAGHSLGEYSALVAAGALSFADAVKLVQLRGQLMQKAVPLGEGAMAAIIGLDDEGVVAACETASQGDVVSAVNFNAPGQVVIAGSKDAVERAIVACKDGGAKRAMPLPVSVPAHSALMKQAAERLEQELRSIDFNDAVIPVVQNVTATLESDKSVLIDNLVKQLYSPVLWTQSVKCVAEQGVTAIVECGPGKVLSGLVKRIDRSLAGFNIESPDKLREAIAETAK</sequence>
<dbReference type="InterPro" id="IPR050858">
    <property type="entry name" value="Mal-CoA-ACP_Trans/PKS_FabD"/>
</dbReference>
<proteinExistence type="inferred from homology"/>
<evidence type="ECO:0000256" key="5">
    <source>
        <dbReference type="ARBA" id="ARBA00048462"/>
    </source>
</evidence>
<dbReference type="EC" id="2.3.1.39" evidence="1 6"/>
<accession>A0A9E8KS13</accession>